<sequence length="226" mass="23733">MKSHTNIDWDRKARTSLPEVIYAENKSVEHLLDIFDAHVQSQTPLLMTRLTDAQLHALAPHNVFCDLVARTAVFRAPKIAPNAPKLAVVTGGTSDHKVAKEVISTAQFFGLNAVLFADLGVAGLWRLQERLPELREFPLIVAIAGMEGALFSVLAGLVCAPVIAVPTSVGYGVSQGGQAALTSALASCAPGVLTVNIDNGFGAAAAAAKILRPTAVSEKDTGAIVF</sequence>
<keyword evidence="1" id="KW-0472">Membrane</keyword>
<keyword evidence="1" id="KW-0812">Transmembrane</keyword>
<keyword evidence="4" id="KW-1185">Reference proteome</keyword>
<proteinExistence type="predicted"/>
<reference evidence="3 4" key="1">
    <citation type="submission" date="2016-02" db="EMBL/GenBank/DDBJ databases">
        <title>Complete genome sequence of Halocynthiibacter arcticus PAMC 20958t from arctic marine sediment.</title>
        <authorList>
            <person name="Lee Y.M."/>
            <person name="Baek K."/>
            <person name="Lee H.K."/>
            <person name="Shin S.C."/>
        </authorList>
    </citation>
    <scope>NUCLEOTIDE SEQUENCE [LARGE SCALE GENOMIC DNA]</scope>
    <source>
        <strain evidence="3">PAMC 20958</strain>
    </source>
</reference>
<dbReference type="Gene3D" id="3.40.50.1970">
    <property type="match status" value="1"/>
</dbReference>
<feature type="transmembrane region" description="Helical" evidence="1">
    <location>
        <begin position="108"/>
        <end position="127"/>
    </location>
</feature>
<dbReference type="InterPro" id="IPR039476">
    <property type="entry name" value="P2CMN_synthase_LarB"/>
</dbReference>
<gene>
    <name evidence="3" type="ORF">RC74_17080</name>
</gene>
<dbReference type="InterPro" id="IPR000031">
    <property type="entry name" value="PurE_dom"/>
</dbReference>
<accession>A0A126V381</accession>
<keyword evidence="1" id="KW-1133">Transmembrane helix</keyword>
<evidence type="ECO:0000259" key="2">
    <source>
        <dbReference type="SMART" id="SM01001"/>
    </source>
</evidence>
<evidence type="ECO:0000313" key="4">
    <source>
        <dbReference type="Proteomes" id="UP000070371"/>
    </source>
</evidence>
<evidence type="ECO:0000313" key="3">
    <source>
        <dbReference type="EMBL" id="AML52743.1"/>
    </source>
</evidence>
<dbReference type="PANTHER" id="PTHR43064">
    <property type="entry name" value="PHOSPHORIBOSYLAMINOIMIDAZOLE CARBOXYLASE-RELATED"/>
    <property type="match status" value="1"/>
</dbReference>
<protein>
    <recommendedName>
        <fullName evidence="2">PurE domain-containing protein</fullName>
    </recommendedName>
</protein>
<evidence type="ECO:0000256" key="1">
    <source>
        <dbReference type="SAM" id="Phobius"/>
    </source>
</evidence>
<feature type="domain" description="PurE" evidence="2">
    <location>
        <begin position="84"/>
        <end position="216"/>
    </location>
</feature>
<dbReference type="SMART" id="SM01001">
    <property type="entry name" value="AIRC"/>
    <property type="match status" value="1"/>
</dbReference>
<dbReference type="Pfam" id="PF00731">
    <property type="entry name" value="AIRC"/>
    <property type="match status" value="1"/>
</dbReference>
<dbReference type="OrthoDB" id="9782511at2"/>
<dbReference type="PANTHER" id="PTHR43064:SF1">
    <property type="entry name" value="SLL1489 PROTEIN"/>
    <property type="match status" value="1"/>
</dbReference>
<dbReference type="NCBIfam" id="NF033503">
    <property type="entry name" value="LarB"/>
    <property type="match status" value="1"/>
</dbReference>
<dbReference type="Proteomes" id="UP000070371">
    <property type="component" value="Chromosome"/>
</dbReference>
<name>A0A126V381_9RHOB</name>
<dbReference type="EMBL" id="CP014327">
    <property type="protein sequence ID" value="AML52743.1"/>
    <property type="molecule type" value="Genomic_DNA"/>
</dbReference>
<dbReference type="STRING" id="1579316.RC74_17080"/>
<dbReference type="KEGG" id="hat:RC74_17080"/>
<dbReference type="AlphaFoldDB" id="A0A126V381"/>
<organism evidence="3 4">
    <name type="scientific">Falsihalocynthiibacter arcticus</name>
    <dbReference type="NCBI Taxonomy" id="1579316"/>
    <lineage>
        <taxon>Bacteria</taxon>
        <taxon>Pseudomonadati</taxon>
        <taxon>Pseudomonadota</taxon>
        <taxon>Alphaproteobacteria</taxon>
        <taxon>Rhodobacterales</taxon>
        <taxon>Roseobacteraceae</taxon>
        <taxon>Falsihalocynthiibacter</taxon>
    </lineage>
</organism>
<dbReference type="GO" id="GO:0006189">
    <property type="term" value="P:'de novo' IMP biosynthetic process"/>
    <property type="evidence" value="ECO:0007669"/>
    <property type="project" value="InterPro"/>
</dbReference>
<dbReference type="RefSeq" id="WP_039003511.1">
    <property type="nucleotide sequence ID" value="NZ_CP014327.1"/>
</dbReference>
<dbReference type="SUPFAM" id="SSF52255">
    <property type="entry name" value="N5-CAIR mutase (phosphoribosylaminoimidazole carboxylase, PurE)"/>
    <property type="match status" value="1"/>
</dbReference>
<dbReference type="GO" id="GO:0016787">
    <property type="term" value="F:hydrolase activity"/>
    <property type="evidence" value="ECO:0007669"/>
    <property type="project" value="InterPro"/>
</dbReference>
<feature type="transmembrane region" description="Helical" evidence="1">
    <location>
        <begin position="139"/>
        <end position="164"/>
    </location>
</feature>